<name>A0A1L8QTY6_9ENTE</name>
<feature type="region of interest" description="Disordered" evidence="1">
    <location>
        <begin position="82"/>
        <end position="106"/>
    </location>
</feature>
<feature type="transmembrane region" description="Helical" evidence="2">
    <location>
        <begin position="114"/>
        <end position="136"/>
    </location>
</feature>
<keyword evidence="2" id="KW-0472">Membrane</keyword>
<feature type="compositionally biased region" description="Acidic residues" evidence="1">
    <location>
        <begin position="162"/>
        <end position="171"/>
    </location>
</feature>
<dbReference type="SUPFAM" id="SSF47413">
    <property type="entry name" value="lambda repressor-like DNA-binding domains"/>
    <property type="match status" value="1"/>
</dbReference>
<dbReference type="PANTHER" id="PTHR34475:SF1">
    <property type="entry name" value="CYTOSKELETON PROTEIN RODZ"/>
    <property type="match status" value="1"/>
</dbReference>
<dbReference type="InterPro" id="IPR025194">
    <property type="entry name" value="RodZ-like_C"/>
</dbReference>
<protein>
    <submittedName>
        <fullName evidence="4">Transcriptional regulator</fullName>
    </submittedName>
</protein>
<evidence type="ECO:0000313" key="5">
    <source>
        <dbReference type="Proteomes" id="UP000182149"/>
    </source>
</evidence>
<dbReference type="OrthoDB" id="9797543at2"/>
<keyword evidence="2" id="KW-1133">Transmembrane helix</keyword>
<keyword evidence="5" id="KW-1185">Reference proteome</keyword>
<dbReference type="STRING" id="328396.RU93_GL001844"/>
<dbReference type="InterPro" id="IPR001387">
    <property type="entry name" value="Cro/C1-type_HTH"/>
</dbReference>
<evidence type="ECO:0000256" key="2">
    <source>
        <dbReference type="SAM" id="Phobius"/>
    </source>
</evidence>
<accession>A0A1L8QTY6</accession>
<keyword evidence="2" id="KW-0812">Transmembrane</keyword>
<dbReference type="CDD" id="cd00093">
    <property type="entry name" value="HTH_XRE"/>
    <property type="match status" value="1"/>
</dbReference>
<feature type="domain" description="Cytoskeleton protein RodZ-like C-terminal" evidence="3">
    <location>
        <begin position="221"/>
        <end position="279"/>
    </location>
</feature>
<gene>
    <name evidence="4" type="ORF">RU93_GL001844</name>
</gene>
<evidence type="ECO:0000256" key="1">
    <source>
        <dbReference type="SAM" id="MobiDB-lite"/>
    </source>
</evidence>
<dbReference type="Proteomes" id="UP000182149">
    <property type="component" value="Unassembled WGS sequence"/>
</dbReference>
<evidence type="ECO:0000313" key="4">
    <source>
        <dbReference type="EMBL" id="OJG10971.1"/>
    </source>
</evidence>
<dbReference type="PANTHER" id="PTHR34475">
    <property type="match status" value="1"/>
</dbReference>
<proteinExistence type="predicted"/>
<dbReference type="Pfam" id="PF13464">
    <property type="entry name" value="RodZ_C"/>
    <property type="match status" value="1"/>
</dbReference>
<dbReference type="EMBL" id="JXKD01000005">
    <property type="protein sequence ID" value="OJG10971.1"/>
    <property type="molecule type" value="Genomic_DNA"/>
</dbReference>
<dbReference type="InterPro" id="IPR050400">
    <property type="entry name" value="Bact_Cytoskel_RodZ"/>
</dbReference>
<organism evidence="4 5">
    <name type="scientific">Enterococcus aquimarinus</name>
    <dbReference type="NCBI Taxonomy" id="328396"/>
    <lineage>
        <taxon>Bacteria</taxon>
        <taxon>Bacillati</taxon>
        <taxon>Bacillota</taxon>
        <taxon>Bacilli</taxon>
        <taxon>Lactobacillales</taxon>
        <taxon>Enterococcaceae</taxon>
        <taxon>Enterococcus</taxon>
    </lineage>
</organism>
<dbReference type="InterPro" id="IPR010982">
    <property type="entry name" value="Lambda_DNA-bd_dom_sf"/>
</dbReference>
<dbReference type="Gene3D" id="1.10.260.40">
    <property type="entry name" value="lambda repressor-like DNA-binding domains"/>
    <property type="match status" value="1"/>
</dbReference>
<reference evidence="4 5" key="1">
    <citation type="submission" date="2014-12" db="EMBL/GenBank/DDBJ databases">
        <title>Draft genome sequences of 29 type strains of Enterococci.</title>
        <authorList>
            <person name="Zhong Z."/>
            <person name="Sun Z."/>
            <person name="Liu W."/>
            <person name="Zhang W."/>
            <person name="Zhang H."/>
        </authorList>
    </citation>
    <scope>NUCLEOTIDE SEQUENCE [LARGE SCALE GENOMIC DNA]</scope>
    <source>
        <strain evidence="4 5">DSM 17690</strain>
    </source>
</reference>
<dbReference type="AlphaFoldDB" id="A0A1L8QTY6"/>
<feature type="compositionally biased region" description="Low complexity" evidence="1">
    <location>
        <begin position="172"/>
        <end position="183"/>
    </location>
</feature>
<dbReference type="GO" id="GO:0003677">
    <property type="term" value="F:DNA binding"/>
    <property type="evidence" value="ECO:0007669"/>
    <property type="project" value="InterPro"/>
</dbReference>
<dbReference type="Pfam" id="PF13413">
    <property type="entry name" value="HTH_25"/>
    <property type="match status" value="1"/>
</dbReference>
<dbReference type="RefSeq" id="WP_071874557.1">
    <property type="nucleotide sequence ID" value="NZ_JBHSHF010000019.1"/>
</dbReference>
<evidence type="ECO:0000259" key="3">
    <source>
        <dbReference type="Pfam" id="PF13464"/>
    </source>
</evidence>
<feature type="region of interest" description="Disordered" evidence="1">
    <location>
        <begin position="159"/>
        <end position="189"/>
    </location>
</feature>
<sequence length="300" mass="33264">MGNELLIGDNLRQARLNKNISLDELQQKTKIQKRYLEAIEKGTFDLLPGDYYVRTFIRQYAEVVGVNGDRLVAIYDGEASFGDPLPKREKPETVQGSRSSNSTKQKRKKNWVDYLPTVLIGLIAMTILTIVAYLSIQNNAQNPIIGSPSSIDVRNEITTETTTEDSTEETDSTQSTETTTTSETQEKEEMVIKTTHQTQQDVTVAIEQAQSPLELTFIGLDGRCWVGVMVNGEYVLQYTLEPGDSQSVTLPEGATQANIVLGASANVDMKANGELIPFKEGTMPLLQKNMTLTVSYAMNR</sequence>
<comment type="caution">
    <text evidence="4">The sequence shown here is derived from an EMBL/GenBank/DDBJ whole genome shotgun (WGS) entry which is preliminary data.</text>
</comment>
<feature type="compositionally biased region" description="Polar residues" evidence="1">
    <location>
        <begin position="94"/>
        <end position="103"/>
    </location>
</feature>